<dbReference type="EMBL" id="JBGMEH010000008">
    <property type="protein sequence ID" value="MFO3716643.1"/>
    <property type="molecule type" value="Genomic_DNA"/>
</dbReference>
<proteinExistence type="predicted"/>
<feature type="signal peptide" evidence="2">
    <location>
        <begin position="1"/>
        <end position="29"/>
    </location>
</feature>
<protein>
    <submittedName>
        <fullName evidence="3">Uncharacterized protein</fullName>
    </submittedName>
</protein>
<accession>A0ABW9MXR8</accession>
<organism evidence="3 4">
    <name type="scientific">Anaerococcus cruorum</name>
    <dbReference type="NCBI Taxonomy" id="3115617"/>
    <lineage>
        <taxon>Bacteria</taxon>
        <taxon>Bacillati</taxon>
        <taxon>Bacillota</taxon>
        <taxon>Tissierellia</taxon>
        <taxon>Tissierellales</taxon>
        <taxon>Peptoniphilaceae</taxon>
        <taxon>Anaerococcus</taxon>
    </lineage>
</organism>
<feature type="compositionally biased region" description="Polar residues" evidence="1">
    <location>
        <begin position="86"/>
        <end position="97"/>
    </location>
</feature>
<feature type="region of interest" description="Disordered" evidence="1">
    <location>
        <begin position="40"/>
        <end position="71"/>
    </location>
</feature>
<name>A0ABW9MXR8_9FIRM</name>
<evidence type="ECO:0000313" key="4">
    <source>
        <dbReference type="Proteomes" id="UP001638015"/>
    </source>
</evidence>
<feature type="region of interest" description="Disordered" evidence="1">
    <location>
        <begin position="86"/>
        <end position="111"/>
    </location>
</feature>
<evidence type="ECO:0000313" key="3">
    <source>
        <dbReference type="EMBL" id="MFO3716643.1"/>
    </source>
</evidence>
<gene>
    <name evidence="3" type="ORF">ACCQ40_07715</name>
</gene>
<reference evidence="3 4" key="1">
    <citation type="journal article" date="2025" name="Anaerobe">
        <title>Description of Anaerococcus kampingiae sp. nov., Anaerococcus groningensis sp. nov., Anaerococcus martiniensis sp. nov., and Anaerococcus cruorum sp. nov., isolated from human clinical specimens.</title>
        <authorList>
            <person name="Boiten K.E."/>
            <person name="Meijer J."/>
            <person name="van Wezel E.M."/>
            <person name="Veloo A.C.M."/>
        </authorList>
    </citation>
    <scope>NUCLEOTIDE SEQUENCE [LARGE SCALE GENOMIC DNA]</scope>
    <source>
        <strain evidence="3 4">ENR1039</strain>
    </source>
</reference>
<feature type="compositionally biased region" description="Polar residues" evidence="1">
    <location>
        <begin position="40"/>
        <end position="67"/>
    </location>
</feature>
<evidence type="ECO:0000256" key="1">
    <source>
        <dbReference type="SAM" id="MobiDB-lite"/>
    </source>
</evidence>
<evidence type="ECO:0000256" key="2">
    <source>
        <dbReference type="SAM" id="SignalP"/>
    </source>
</evidence>
<dbReference type="RefSeq" id="WP_410033271.1">
    <property type="nucleotide sequence ID" value="NZ_JBGMEH010000008.1"/>
</dbReference>
<dbReference type="Proteomes" id="UP001638015">
    <property type="component" value="Unassembled WGS sequence"/>
</dbReference>
<comment type="caution">
    <text evidence="3">The sequence shown here is derived from an EMBL/GenBank/DDBJ whole genome shotgun (WGS) entry which is preliminary data.</text>
</comment>
<sequence length="135" mass="14786">MKKNNNLKCYTVPLALGLGLVLTPNNAHADDTLILSNEVVTSDTTQVDESKVTSESSNGASEQTTDQEPAFAIDNTELKEDLVDTNNQLHENENSILPSDEKSLDTQNEADKNIEYLNSVIDNKNESDENLSDTS</sequence>
<keyword evidence="4" id="KW-1185">Reference proteome</keyword>
<keyword evidence="2" id="KW-0732">Signal</keyword>
<feature type="chain" id="PRO_5045460309" evidence="2">
    <location>
        <begin position="30"/>
        <end position="135"/>
    </location>
</feature>
<feature type="compositionally biased region" description="Basic and acidic residues" evidence="1">
    <location>
        <begin position="99"/>
        <end position="111"/>
    </location>
</feature>